<keyword evidence="6" id="KW-0029">Amino-acid transport</keyword>
<dbReference type="PANTHER" id="PTHR30085:SF2">
    <property type="entry name" value="GLUTAMATE_ASPARTATE IMPORT SOLUTE-BINDING PROTEIN"/>
    <property type="match status" value="1"/>
</dbReference>
<protein>
    <submittedName>
        <fullName evidence="8">Glutamate-aspartate periplasmic-binding protein</fullName>
    </submittedName>
</protein>
<accession>S3JE14</accession>
<dbReference type="FunFam" id="3.40.190.10:FF:000052">
    <property type="entry name" value="Amino acid ABC transporter substrate-binding protein"/>
    <property type="match status" value="1"/>
</dbReference>
<dbReference type="NCBIfam" id="NF008063">
    <property type="entry name" value="PRK10797.1"/>
    <property type="match status" value="1"/>
</dbReference>
<name>S3JE14_9ENTR</name>
<evidence type="ECO:0000256" key="4">
    <source>
        <dbReference type="ARBA" id="ARBA00022729"/>
    </source>
</evidence>
<keyword evidence="5" id="KW-0574">Periplasm</keyword>
<dbReference type="AlphaFoldDB" id="S3JE14"/>
<dbReference type="InterPro" id="IPR001638">
    <property type="entry name" value="Solute-binding_3/MltF_N"/>
</dbReference>
<comment type="similarity">
    <text evidence="2">Belongs to the bacterial solute-binding protein 3 family.</text>
</comment>
<evidence type="ECO:0000256" key="1">
    <source>
        <dbReference type="ARBA" id="ARBA00004418"/>
    </source>
</evidence>
<proteinExistence type="inferred from homology"/>
<dbReference type="PANTHER" id="PTHR30085">
    <property type="entry name" value="AMINO ACID ABC TRANSPORTER PERMEASE"/>
    <property type="match status" value="1"/>
</dbReference>
<dbReference type="HOGENOM" id="CLU_019602_0_0_6"/>
<evidence type="ECO:0000256" key="6">
    <source>
        <dbReference type="ARBA" id="ARBA00022970"/>
    </source>
</evidence>
<dbReference type="GO" id="GO:0006865">
    <property type="term" value="P:amino acid transport"/>
    <property type="evidence" value="ECO:0007669"/>
    <property type="project" value="UniProtKB-KW"/>
</dbReference>
<dbReference type="GO" id="GO:0005576">
    <property type="term" value="C:extracellular region"/>
    <property type="evidence" value="ECO:0007669"/>
    <property type="project" value="TreeGrafter"/>
</dbReference>
<gene>
    <name evidence="8" type="ORF">HMPREF0201_01031</name>
</gene>
<dbReference type="SUPFAM" id="SSF53850">
    <property type="entry name" value="Periplasmic binding protein-like II"/>
    <property type="match status" value="1"/>
</dbReference>
<evidence type="ECO:0000259" key="7">
    <source>
        <dbReference type="SMART" id="SM00062"/>
    </source>
</evidence>
<dbReference type="STRING" id="566551.HMPREF0201_01031"/>
<organism evidence="8 9">
    <name type="scientific">Cedecea davisae DSM 4568</name>
    <dbReference type="NCBI Taxonomy" id="566551"/>
    <lineage>
        <taxon>Bacteria</taxon>
        <taxon>Pseudomonadati</taxon>
        <taxon>Pseudomonadota</taxon>
        <taxon>Gammaproteobacteria</taxon>
        <taxon>Enterobacterales</taxon>
        <taxon>Enterobacteriaceae</taxon>
        <taxon>Cedecea</taxon>
    </lineage>
</organism>
<evidence type="ECO:0000313" key="9">
    <source>
        <dbReference type="Proteomes" id="UP000014585"/>
    </source>
</evidence>
<dbReference type="SMART" id="SM00062">
    <property type="entry name" value="PBPb"/>
    <property type="match status" value="1"/>
</dbReference>
<dbReference type="Pfam" id="PF00497">
    <property type="entry name" value="SBP_bac_3"/>
    <property type="match status" value="1"/>
</dbReference>
<dbReference type="Proteomes" id="UP000014585">
    <property type="component" value="Unassembled WGS sequence"/>
</dbReference>
<comment type="caution">
    <text evidence="8">The sequence shown here is derived from an EMBL/GenBank/DDBJ whole genome shotgun (WGS) entry which is preliminary data.</text>
</comment>
<feature type="domain" description="Solute-binding protein family 3/N-terminal" evidence="7">
    <location>
        <begin position="67"/>
        <end position="299"/>
    </location>
</feature>
<comment type="subcellular location">
    <subcellularLocation>
        <location evidence="1">Periplasm</location>
    </subcellularLocation>
</comment>
<dbReference type="GO" id="GO:0030288">
    <property type="term" value="C:outer membrane-bounded periplasmic space"/>
    <property type="evidence" value="ECO:0007669"/>
    <property type="project" value="TreeGrafter"/>
</dbReference>
<evidence type="ECO:0000256" key="5">
    <source>
        <dbReference type="ARBA" id="ARBA00022764"/>
    </source>
</evidence>
<keyword evidence="4" id="KW-0732">Signal</keyword>
<sequence length="328" mass="36411">MKKQQNTTLTSDTRASSGTKIKELDMQLRKLATAMLVMGMSATIAHAEDAKPAAQQSTLDKIKANGVIVVGHRESSVPFSYYDNQQKVVGYSQDYSNAIVEAVKKQLNKPDLQVKLIPITSQNRIPLLQNGTFDFECGSTTNNLERQKQAAFSDTIFVVGTRLLVKKGGPIKDFPDLKGKTVVVTSGTTSEILLNKLNDEQKLGMRIISAKDHGDSFRTLESGRAVAFMMDDALLAGERAKAKKPDNWEILGKPQSQEAYGCMLRKDDPEFKKLMDSTIAQAQTSGEAAKWFDKWFKQPIPPKNLNMNFDLSDEMKALFKEPNDKALN</sequence>
<dbReference type="EMBL" id="ATDT01000006">
    <property type="protein sequence ID" value="EPF18437.1"/>
    <property type="molecule type" value="Genomic_DNA"/>
</dbReference>
<evidence type="ECO:0000313" key="8">
    <source>
        <dbReference type="EMBL" id="EPF18437.1"/>
    </source>
</evidence>
<evidence type="ECO:0000256" key="2">
    <source>
        <dbReference type="ARBA" id="ARBA00010333"/>
    </source>
</evidence>
<dbReference type="Gene3D" id="3.40.190.10">
    <property type="entry name" value="Periplasmic binding protein-like II"/>
    <property type="match status" value="2"/>
</dbReference>
<dbReference type="PATRIC" id="fig|566551.4.peg.947"/>
<reference evidence="8 9" key="1">
    <citation type="submission" date="2013-04" db="EMBL/GenBank/DDBJ databases">
        <authorList>
            <person name="Weinstock G."/>
            <person name="Sodergren E."/>
            <person name="Lobos E.A."/>
            <person name="Fulton L."/>
            <person name="Fulton R."/>
            <person name="Courtney L."/>
            <person name="Fronick C."/>
            <person name="O'Laughlin M."/>
            <person name="Godfrey J."/>
            <person name="Wilson R.M."/>
            <person name="Miner T."/>
            <person name="Farmer C."/>
            <person name="Delehaunty K."/>
            <person name="Cordes M."/>
            <person name="Minx P."/>
            <person name="Tomlinson C."/>
            <person name="Chen J."/>
            <person name="Wollam A."/>
            <person name="Pepin K.H."/>
            <person name="Palsikar V.B."/>
            <person name="Zhang X."/>
            <person name="Suruliraj S."/>
            <person name="Perna N.T."/>
            <person name="Plunkett G."/>
            <person name="Warren W."/>
            <person name="Mitreva M."/>
            <person name="Mardis E.R."/>
            <person name="Wilson R.K."/>
        </authorList>
    </citation>
    <scope>NUCLEOTIDE SEQUENCE [LARGE SCALE GENOMIC DNA]</scope>
    <source>
        <strain evidence="8 9">DSM 4568</strain>
    </source>
</reference>
<dbReference type="CDD" id="cd13688">
    <property type="entry name" value="PBP2_GltI_DEBP"/>
    <property type="match status" value="1"/>
</dbReference>
<evidence type="ECO:0000256" key="3">
    <source>
        <dbReference type="ARBA" id="ARBA00022448"/>
    </source>
</evidence>
<dbReference type="InterPro" id="IPR051455">
    <property type="entry name" value="Bact_solute-bind_prot3"/>
</dbReference>
<keyword evidence="3" id="KW-0813">Transport</keyword>